<dbReference type="Proteomes" id="UP000234681">
    <property type="component" value="Chromosome X"/>
</dbReference>
<evidence type="ECO:0000256" key="1">
    <source>
        <dbReference type="SAM" id="MobiDB-lite"/>
    </source>
</evidence>
<name>A6JZY6_RAT</name>
<sequence length="43" mass="4747">MKKKKKKKKEGSGKSNSLPPATTEVFQLLSLQGRCETQSVNNP</sequence>
<gene>
    <name evidence="2" type="ORF">rCG_42944</name>
</gene>
<proteinExistence type="predicted"/>
<accession>A6JZY6</accession>
<dbReference type="AlphaFoldDB" id="A6JZY6"/>
<protein>
    <submittedName>
        <fullName evidence="2">RCG42944, isoform CRA_c</fullName>
    </submittedName>
</protein>
<organism evidence="2 3">
    <name type="scientific">Rattus norvegicus</name>
    <name type="common">Rat</name>
    <dbReference type="NCBI Taxonomy" id="10116"/>
    <lineage>
        <taxon>Eukaryota</taxon>
        <taxon>Metazoa</taxon>
        <taxon>Chordata</taxon>
        <taxon>Craniata</taxon>
        <taxon>Vertebrata</taxon>
        <taxon>Euteleostomi</taxon>
        <taxon>Mammalia</taxon>
        <taxon>Eutheria</taxon>
        <taxon>Euarchontoglires</taxon>
        <taxon>Glires</taxon>
        <taxon>Rodentia</taxon>
        <taxon>Myomorpha</taxon>
        <taxon>Muroidea</taxon>
        <taxon>Muridae</taxon>
        <taxon>Murinae</taxon>
        <taxon>Rattus</taxon>
    </lineage>
</organism>
<dbReference type="EMBL" id="CH474009">
    <property type="protein sequence ID" value="EDL97650.1"/>
    <property type="molecule type" value="Genomic_DNA"/>
</dbReference>
<reference evidence="2 3" key="1">
    <citation type="submission" date="2005-09" db="EMBL/GenBank/DDBJ databases">
        <authorList>
            <person name="Mural R.J."/>
            <person name="Li P.W."/>
            <person name="Adams M.D."/>
            <person name="Amanatides P.G."/>
            <person name="Baden-Tillson H."/>
            <person name="Barnstead M."/>
            <person name="Chin S.H."/>
            <person name="Dew I."/>
            <person name="Evans C.A."/>
            <person name="Ferriera S."/>
            <person name="Flanigan M."/>
            <person name="Fosler C."/>
            <person name="Glodek A."/>
            <person name="Gu Z."/>
            <person name="Holt R.A."/>
            <person name="Jennings D."/>
            <person name="Kraft C.L."/>
            <person name="Lu F."/>
            <person name="Nguyen T."/>
            <person name="Nusskern D.R."/>
            <person name="Pfannkoch C.M."/>
            <person name="Sitter C."/>
            <person name="Sutton G.G."/>
            <person name="Venter J.C."/>
            <person name="Wang Z."/>
            <person name="Woodage T."/>
            <person name="Zheng X.H."/>
            <person name="Zhong F."/>
        </authorList>
    </citation>
    <scope>NUCLEOTIDE SEQUENCE [LARGE SCALE GENOMIC DNA]</scope>
    <source>
        <strain>BN</strain>
        <strain evidence="3">Sprague-Dawley</strain>
    </source>
</reference>
<evidence type="ECO:0000313" key="3">
    <source>
        <dbReference type="Proteomes" id="UP000234681"/>
    </source>
</evidence>
<feature type="region of interest" description="Disordered" evidence="1">
    <location>
        <begin position="1"/>
        <end position="24"/>
    </location>
</feature>
<evidence type="ECO:0000313" key="2">
    <source>
        <dbReference type="EMBL" id="EDL97650.1"/>
    </source>
</evidence>